<feature type="domain" description="Insertion element IS402-like" evidence="2">
    <location>
        <begin position="10"/>
        <end position="83"/>
    </location>
</feature>
<protein>
    <recommendedName>
        <fullName evidence="2">Insertion element IS402-like domain-containing protein</fullName>
    </recommendedName>
</protein>
<name>A0A0F9ANX9_9ZZZZ</name>
<gene>
    <name evidence="3" type="ORF">LCGC14_2889220</name>
</gene>
<evidence type="ECO:0000313" key="3">
    <source>
        <dbReference type="EMBL" id="KKK73896.1"/>
    </source>
</evidence>
<sequence>MARIAYPSDLTDAQWRLIAQRIPPAQPGGRHRSVNMRAVVNGILYLVRTGCSWRQLPHDFPPWGTVHWYYRCFRLDGTWQKIHDALRDKVRVSAGRKKSPSAAIVDSQSVKTTEKGGRMATTRARRSTVASGTLSSTRWD</sequence>
<dbReference type="PANTHER" id="PTHR30007:SF0">
    <property type="entry name" value="TRANSPOSASE"/>
    <property type="match status" value="1"/>
</dbReference>
<dbReference type="Pfam" id="PF13340">
    <property type="entry name" value="DUF4096"/>
    <property type="match status" value="1"/>
</dbReference>
<proteinExistence type="predicted"/>
<evidence type="ECO:0000256" key="1">
    <source>
        <dbReference type="SAM" id="MobiDB-lite"/>
    </source>
</evidence>
<feature type="region of interest" description="Disordered" evidence="1">
    <location>
        <begin position="97"/>
        <end position="140"/>
    </location>
</feature>
<dbReference type="PANTHER" id="PTHR30007">
    <property type="entry name" value="PHP DOMAIN PROTEIN"/>
    <property type="match status" value="1"/>
</dbReference>
<dbReference type="InterPro" id="IPR025161">
    <property type="entry name" value="IS402-like_dom"/>
</dbReference>
<dbReference type="EMBL" id="LAZR01056575">
    <property type="protein sequence ID" value="KKK73896.1"/>
    <property type="molecule type" value="Genomic_DNA"/>
</dbReference>
<dbReference type="NCBIfam" id="NF033580">
    <property type="entry name" value="transpos_IS5_3"/>
    <property type="match status" value="1"/>
</dbReference>
<evidence type="ECO:0000259" key="2">
    <source>
        <dbReference type="Pfam" id="PF13340"/>
    </source>
</evidence>
<organism evidence="3">
    <name type="scientific">marine sediment metagenome</name>
    <dbReference type="NCBI Taxonomy" id="412755"/>
    <lineage>
        <taxon>unclassified sequences</taxon>
        <taxon>metagenomes</taxon>
        <taxon>ecological metagenomes</taxon>
    </lineage>
</organism>
<dbReference type="AlphaFoldDB" id="A0A0F9ANX9"/>
<accession>A0A0F9ANX9</accession>
<feature type="compositionally biased region" description="Polar residues" evidence="1">
    <location>
        <begin position="128"/>
        <end position="140"/>
    </location>
</feature>
<comment type="caution">
    <text evidence="3">The sequence shown here is derived from an EMBL/GenBank/DDBJ whole genome shotgun (WGS) entry which is preliminary data.</text>
</comment>
<reference evidence="3" key="1">
    <citation type="journal article" date="2015" name="Nature">
        <title>Complex archaea that bridge the gap between prokaryotes and eukaryotes.</title>
        <authorList>
            <person name="Spang A."/>
            <person name="Saw J.H."/>
            <person name="Jorgensen S.L."/>
            <person name="Zaremba-Niedzwiedzka K."/>
            <person name="Martijn J."/>
            <person name="Lind A.E."/>
            <person name="van Eijk R."/>
            <person name="Schleper C."/>
            <person name="Guy L."/>
            <person name="Ettema T.J."/>
        </authorList>
    </citation>
    <scope>NUCLEOTIDE SEQUENCE</scope>
</reference>